<evidence type="ECO:0000313" key="6">
    <source>
        <dbReference type="EMBL" id="RYN75447.1"/>
    </source>
</evidence>
<name>A0A177D9Z4_ALTAL</name>
<evidence type="ECO:0000256" key="3">
    <source>
        <dbReference type="RuleBase" id="RU364030"/>
    </source>
</evidence>
<accession>A0A177D9Z4</accession>
<comment type="subcellular location">
    <subcellularLocation>
        <location evidence="3">Cytoplasm</location>
        <location evidence="3">Cytoskeleton</location>
    </subcellularLocation>
</comment>
<dbReference type="InterPro" id="IPR004226">
    <property type="entry name" value="TBCA"/>
</dbReference>
<evidence type="ECO:0000313" key="5">
    <source>
        <dbReference type="EMBL" id="OAG16535.1"/>
    </source>
</evidence>
<keyword evidence="3" id="KW-0493">Microtubule</keyword>
<proteinExistence type="inferred from homology"/>
<reference evidence="8" key="2">
    <citation type="journal article" date="2019" name="bioRxiv">
        <title>Genomics, evolutionary history and diagnostics of the Alternaria alternata species group including apple and Asian pear pathotypes.</title>
        <authorList>
            <person name="Armitage A.D."/>
            <person name="Cockerton H.M."/>
            <person name="Sreenivasaprasad S."/>
            <person name="Woodhall J.W."/>
            <person name="Lane C.R."/>
            <person name="Harrison R.J."/>
            <person name="Clarkson J.P."/>
        </authorList>
    </citation>
    <scope>NUCLEOTIDE SEQUENCE [LARGE SCALE GENOMIC DNA]</scope>
    <source>
        <strain evidence="8">FERA 1177</strain>
    </source>
</reference>
<feature type="compositionally biased region" description="Basic and acidic residues" evidence="4">
    <location>
        <begin position="97"/>
        <end position="116"/>
    </location>
</feature>
<comment type="similarity">
    <text evidence="1 3">Belongs to the TBCA family.</text>
</comment>
<dbReference type="KEGG" id="aalt:CC77DRAFT_1023892"/>
<dbReference type="GO" id="GO:0005874">
    <property type="term" value="C:microtubule"/>
    <property type="evidence" value="ECO:0007669"/>
    <property type="project" value="UniProtKB-KW"/>
</dbReference>
<keyword evidence="2 3" id="KW-0143">Chaperone</keyword>
<gene>
    <name evidence="6" type="ORF">AA0117_g6202</name>
    <name evidence="5" type="ORF">CC77DRAFT_1023892</name>
</gene>
<comment type="subunit">
    <text evidence="3">Supercomplex made of cofactors A to E. Cofactors A and D function by capturing and stabilizing tubulin in a quasi-native conformation. Cofactor E binds to the cofactor D-tubulin complex; interaction with cofactor C then causes the release of tubulin polypeptides that are committed to the native state.</text>
</comment>
<dbReference type="RefSeq" id="XP_018381956.1">
    <property type="nucleotide sequence ID" value="XM_018525755.1"/>
</dbReference>
<evidence type="ECO:0000256" key="2">
    <source>
        <dbReference type="ARBA" id="ARBA00023186"/>
    </source>
</evidence>
<dbReference type="EMBL" id="KV441489">
    <property type="protein sequence ID" value="OAG16535.1"/>
    <property type="molecule type" value="Genomic_DNA"/>
</dbReference>
<dbReference type="SUPFAM" id="SSF46988">
    <property type="entry name" value="Tubulin chaperone cofactor A"/>
    <property type="match status" value="1"/>
</dbReference>
<dbReference type="InterPro" id="IPR036126">
    <property type="entry name" value="TBCA_sf"/>
</dbReference>
<dbReference type="PANTHER" id="PTHR21500">
    <property type="entry name" value="TUBULIN-SPECIFIC CHAPERONE A"/>
    <property type="match status" value="1"/>
</dbReference>
<dbReference type="STRING" id="5599.A0A177D9Z4"/>
<keyword evidence="3" id="KW-0963">Cytoplasm</keyword>
<dbReference type="Pfam" id="PF02970">
    <property type="entry name" value="TBCA"/>
    <property type="match status" value="1"/>
</dbReference>
<sequence length="116" mass="12806">MAPPSKLAIATGVVTRLVKEEASYHKEIEQQEARIKKAETSEGDDNAEYTLRQERQALQETKNVLPGMKIKIEQAVEKLEEELENNKEGGGQASPEEVTKAKEAVEKGKAAMREAA</sequence>
<dbReference type="Proteomes" id="UP000077248">
    <property type="component" value="Unassembled WGS sequence"/>
</dbReference>
<dbReference type="GO" id="GO:0048487">
    <property type="term" value="F:beta-tubulin binding"/>
    <property type="evidence" value="ECO:0007669"/>
    <property type="project" value="InterPro"/>
</dbReference>
<dbReference type="AlphaFoldDB" id="A0A177D9Z4"/>
<organism evidence="5 7">
    <name type="scientific">Alternaria alternata</name>
    <name type="common">Alternaria rot fungus</name>
    <name type="synonym">Torula alternata</name>
    <dbReference type="NCBI Taxonomy" id="5599"/>
    <lineage>
        <taxon>Eukaryota</taxon>
        <taxon>Fungi</taxon>
        <taxon>Dikarya</taxon>
        <taxon>Ascomycota</taxon>
        <taxon>Pezizomycotina</taxon>
        <taxon>Dothideomycetes</taxon>
        <taxon>Pleosporomycetidae</taxon>
        <taxon>Pleosporales</taxon>
        <taxon>Pleosporineae</taxon>
        <taxon>Pleosporaceae</taxon>
        <taxon>Alternaria</taxon>
        <taxon>Alternaria sect. Alternaria</taxon>
        <taxon>Alternaria alternata complex</taxon>
    </lineage>
</organism>
<evidence type="ECO:0000256" key="1">
    <source>
        <dbReference type="ARBA" id="ARBA00006806"/>
    </source>
</evidence>
<keyword evidence="7" id="KW-1185">Reference proteome</keyword>
<evidence type="ECO:0000256" key="4">
    <source>
        <dbReference type="SAM" id="MobiDB-lite"/>
    </source>
</evidence>
<dbReference type="Gene3D" id="1.20.58.90">
    <property type="match status" value="1"/>
</dbReference>
<evidence type="ECO:0000313" key="7">
    <source>
        <dbReference type="Proteomes" id="UP000077248"/>
    </source>
</evidence>
<dbReference type="GeneID" id="29111349"/>
<feature type="region of interest" description="Disordered" evidence="4">
    <location>
        <begin position="81"/>
        <end position="116"/>
    </location>
</feature>
<reference evidence="5 7" key="1">
    <citation type="submission" date="2016-05" db="EMBL/GenBank/DDBJ databases">
        <title>Comparative analysis of secretome profiles of manganese(II)-oxidizing ascomycete fungi.</title>
        <authorList>
            <consortium name="DOE Joint Genome Institute"/>
            <person name="Zeiner C.A."/>
            <person name="Purvine S.O."/>
            <person name="Zink E.M."/>
            <person name="Wu S."/>
            <person name="Pasa-Tolic L."/>
            <person name="Chaput D.L."/>
            <person name="Haridas S."/>
            <person name="Grigoriev I.V."/>
            <person name="Santelli C.M."/>
            <person name="Hansel C.M."/>
        </authorList>
    </citation>
    <scope>NUCLEOTIDE SEQUENCE [LARGE SCALE GENOMIC DNA]</scope>
    <source>
        <strain evidence="5 7">SRC1lrK2f</strain>
    </source>
</reference>
<dbReference type="PANTHER" id="PTHR21500:SF0">
    <property type="entry name" value="TUBULIN-SPECIFIC CHAPERONE A"/>
    <property type="match status" value="1"/>
</dbReference>
<dbReference type="GO" id="GO:0007021">
    <property type="term" value="P:tubulin complex assembly"/>
    <property type="evidence" value="ECO:0007669"/>
    <property type="project" value="UniProtKB-UniRule"/>
</dbReference>
<reference evidence="6" key="3">
    <citation type="journal article" date="2019" name="J. ISSAAS">
        <title>Genomics, evolutionary history and diagnostics of the Alternaria alternata species group including apple and Asian pear pathotypes.</title>
        <authorList>
            <person name="Armitage A.D."/>
            <person name="Cockerton H.M."/>
            <person name="Sreenivasaprasad S."/>
            <person name="Woodhall J."/>
            <person name="Lane C."/>
            <person name="Harrison R.J."/>
            <person name="Clarkson J.P."/>
        </authorList>
    </citation>
    <scope>NUCLEOTIDE SEQUENCE</scope>
    <source>
        <strain evidence="6">FERA 1177</strain>
    </source>
</reference>
<dbReference type="GO" id="GO:0005829">
    <property type="term" value="C:cytosol"/>
    <property type="evidence" value="ECO:0007669"/>
    <property type="project" value="TreeGrafter"/>
</dbReference>
<evidence type="ECO:0000313" key="8">
    <source>
        <dbReference type="Proteomes" id="UP000291422"/>
    </source>
</evidence>
<dbReference type="OMA" id="DENREYM"/>
<dbReference type="GO" id="GO:0007023">
    <property type="term" value="P:post-chaperonin tubulin folding pathway"/>
    <property type="evidence" value="ECO:0007669"/>
    <property type="project" value="UniProtKB-UniRule"/>
</dbReference>
<keyword evidence="3" id="KW-0206">Cytoskeleton</keyword>
<dbReference type="EMBL" id="PDXD01000014">
    <property type="protein sequence ID" value="RYN75447.1"/>
    <property type="molecule type" value="Genomic_DNA"/>
</dbReference>
<dbReference type="Proteomes" id="UP000291422">
    <property type="component" value="Unassembled WGS sequence"/>
</dbReference>
<protein>
    <recommendedName>
        <fullName evidence="3">Tubulin-specific chaperone A</fullName>
    </recommendedName>
</protein>
<dbReference type="VEuPathDB" id="FungiDB:CC77DRAFT_1023892"/>